<dbReference type="InterPro" id="IPR051690">
    <property type="entry name" value="PseI-like"/>
</dbReference>
<dbReference type="Pfam" id="PF03102">
    <property type="entry name" value="NeuB"/>
    <property type="match status" value="1"/>
</dbReference>
<gene>
    <name evidence="2" type="ORF">LCGC14_2806230</name>
</gene>
<dbReference type="PANTHER" id="PTHR42966:SF3">
    <property type="entry name" value="BLR5971 PROTEIN"/>
    <property type="match status" value="1"/>
</dbReference>
<sequence length="277" mass="31054">MKTLIIAEIGLNHQGDINIAKKLIDAAIDAGADVVKFQKRTPELCLPEKLWGVERDTLFGRMSYLEYRKRIELSKENYTAINNHCWGRIKWTASPWDVKSVAFLEKFNVPFYKVASASVTDIKLLLTISKTGRPVIMSTGMSSISQIRLAVHTLGGSMANITLLACTSAYPCPSDRLNLNKIRTLKELFPTQRIGYSGHEVGLWTTLCAVAMGAEVVERHFTLDRVMKGSDHAASIEPQGLTLLVREIRNLEQAKGSRNIGLVDIEMPFMESLRRYK</sequence>
<feature type="domain" description="PseI/NeuA/B-like" evidence="1">
    <location>
        <begin position="23"/>
        <end position="257"/>
    </location>
</feature>
<reference evidence="2" key="1">
    <citation type="journal article" date="2015" name="Nature">
        <title>Complex archaea that bridge the gap between prokaryotes and eukaryotes.</title>
        <authorList>
            <person name="Spang A."/>
            <person name="Saw J.H."/>
            <person name="Jorgensen S.L."/>
            <person name="Zaremba-Niedzwiedzka K."/>
            <person name="Martijn J."/>
            <person name="Lind A.E."/>
            <person name="van Eijk R."/>
            <person name="Schleper C."/>
            <person name="Guy L."/>
            <person name="Ettema T.J."/>
        </authorList>
    </citation>
    <scope>NUCLEOTIDE SEQUENCE</scope>
</reference>
<dbReference type="EMBL" id="LAZR01052800">
    <property type="protein sequence ID" value="KKK82153.1"/>
    <property type="molecule type" value="Genomic_DNA"/>
</dbReference>
<dbReference type="SUPFAM" id="SSF51569">
    <property type="entry name" value="Aldolase"/>
    <property type="match status" value="1"/>
</dbReference>
<dbReference type="InterPro" id="IPR013132">
    <property type="entry name" value="PseI/NeuA/B-like_N"/>
</dbReference>
<organism evidence="2">
    <name type="scientific">marine sediment metagenome</name>
    <dbReference type="NCBI Taxonomy" id="412755"/>
    <lineage>
        <taxon>unclassified sequences</taxon>
        <taxon>metagenomes</taxon>
        <taxon>ecological metagenomes</taxon>
    </lineage>
</organism>
<accession>A0A0F8YL61</accession>
<dbReference type="PANTHER" id="PTHR42966">
    <property type="entry name" value="N-ACETYLNEURAMINATE SYNTHASE"/>
    <property type="match status" value="1"/>
</dbReference>
<protein>
    <recommendedName>
        <fullName evidence="1">PseI/NeuA/B-like domain-containing protein</fullName>
    </recommendedName>
</protein>
<proteinExistence type="predicted"/>
<evidence type="ECO:0000313" key="2">
    <source>
        <dbReference type="EMBL" id="KKK82153.1"/>
    </source>
</evidence>
<dbReference type="AlphaFoldDB" id="A0A0F8YL61"/>
<dbReference type="GO" id="GO:0016051">
    <property type="term" value="P:carbohydrate biosynthetic process"/>
    <property type="evidence" value="ECO:0007669"/>
    <property type="project" value="InterPro"/>
</dbReference>
<evidence type="ECO:0000259" key="1">
    <source>
        <dbReference type="Pfam" id="PF03102"/>
    </source>
</evidence>
<dbReference type="GO" id="GO:0047444">
    <property type="term" value="F:N-acylneuraminate-9-phosphate synthase activity"/>
    <property type="evidence" value="ECO:0007669"/>
    <property type="project" value="TreeGrafter"/>
</dbReference>
<name>A0A0F8YL61_9ZZZZ</name>
<comment type="caution">
    <text evidence="2">The sequence shown here is derived from an EMBL/GenBank/DDBJ whole genome shotgun (WGS) entry which is preliminary data.</text>
</comment>
<dbReference type="InterPro" id="IPR013785">
    <property type="entry name" value="Aldolase_TIM"/>
</dbReference>
<dbReference type="Gene3D" id="3.20.20.70">
    <property type="entry name" value="Aldolase class I"/>
    <property type="match status" value="1"/>
</dbReference>